<dbReference type="RefSeq" id="WP_211940597.1">
    <property type="nucleotide sequence ID" value="NZ_CP073078.1"/>
</dbReference>
<keyword evidence="4" id="KW-1185">Reference proteome</keyword>
<feature type="domain" description="Beta-lactamase-related" evidence="2">
    <location>
        <begin position="134"/>
        <end position="411"/>
    </location>
</feature>
<sequence>MQKPNAVNRIVETSRAGASAAGAALLLALAPAATLAQPASYGGGGAPPEAAAAPGLAASTVPPAIQQVRRHMLDADVNSLTFHAMDQIFYTRVVGRSGPVWELPSVTRPLDFTYVYDGKTYAADEFLERNRTNALLILKGGKIVTEIYRNNTGPNTRFMSWSMAKSITSLMVGLAVSEGRIHSIDDPIVRYLPELKDGGYKAATIRDVLEMKSGVDYEERYDFEHPGTAARNHESSLVENVTRFADAARTIPSKAPPGTLFQYKTLDTAVLGWLVERVAGMNAASYMTSRIWERLGAQSDAFFIMDGPPGVGREFTGAGFNATLRDYARLGQMVLDGGSAHGEQIVPKAWIEEATRSYVKDSPEGGYGYQWWVAPGGKSFYALGLQGQYIFVDPASRTVIVKLSYFKPGDQTAYAEAAAFMQAAAAWRPN</sequence>
<feature type="signal peptide" evidence="1">
    <location>
        <begin position="1"/>
        <end position="36"/>
    </location>
</feature>
<gene>
    <name evidence="3" type="ORF">KCG34_12095</name>
</gene>
<dbReference type="InterPro" id="IPR012338">
    <property type="entry name" value="Beta-lactam/transpept-like"/>
</dbReference>
<feature type="chain" id="PRO_5037331003" evidence="1">
    <location>
        <begin position="37"/>
        <end position="430"/>
    </location>
</feature>
<dbReference type="Gene3D" id="3.40.710.10">
    <property type="entry name" value="DD-peptidase/beta-lactamase superfamily"/>
    <property type="match status" value="1"/>
</dbReference>
<evidence type="ECO:0000259" key="2">
    <source>
        <dbReference type="Pfam" id="PF00144"/>
    </source>
</evidence>
<dbReference type="Proteomes" id="UP000676409">
    <property type="component" value="Chromosome"/>
</dbReference>
<dbReference type="PANTHER" id="PTHR43283">
    <property type="entry name" value="BETA-LACTAMASE-RELATED"/>
    <property type="match status" value="1"/>
</dbReference>
<evidence type="ECO:0000313" key="4">
    <source>
        <dbReference type="Proteomes" id="UP000676409"/>
    </source>
</evidence>
<evidence type="ECO:0000256" key="1">
    <source>
        <dbReference type="SAM" id="SignalP"/>
    </source>
</evidence>
<organism evidence="3 4">
    <name type="scientific">Phenylobacterium montanum</name>
    <dbReference type="NCBI Taxonomy" id="2823693"/>
    <lineage>
        <taxon>Bacteria</taxon>
        <taxon>Pseudomonadati</taxon>
        <taxon>Pseudomonadota</taxon>
        <taxon>Alphaproteobacteria</taxon>
        <taxon>Caulobacterales</taxon>
        <taxon>Caulobacteraceae</taxon>
        <taxon>Phenylobacterium</taxon>
    </lineage>
</organism>
<dbReference type="InterPro" id="IPR050789">
    <property type="entry name" value="Diverse_Enzym_Activities"/>
</dbReference>
<dbReference type="PANTHER" id="PTHR43283:SF14">
    <property type="entry name" value="BLL8153 PROTEIN"/>
    <property type="match status" value="1"/>
</dbReference>
<keyword evidence="3" id="KW-0378">Hydrolase</keyword>
<dbReference type="GO" id="GO:0016787">
    <property type="term" value="F:hydrolase activity"/>
    <property type="evidence" value="ECO:0007669"/>
    <property type="project" value="UniProtKB-KW"/>
</dbReference>
<dbReference type="AlphaFoldDB" id="A0A975G4Q7"/>
<accession>A0A975G4Q7</accession>
<name>A0A975G4Q7_9CAUL</name>
<dbReference type="SUPFAM" id="SSF56601">
    <property type="entry name" value="beta-lactamase/transpeptidase-like"/>
    <property type="match status" value="1"/>
</dbReference>
<evidence type="ECO:0000313" key="3">
    <source>
        <dbReference type="EMBL" id="QUD90547.1"/>
    </source>
</evidence>
<dbReference type="KEGG" id="caul:KCG34_12095"/>
<dbReference type="InterPro" id="IPR001466">
    <property type="entry name" value="Beta-lactam-related"/>
</dbReference>
<reference evidence="3" key="1">
    <citation type="submission" date="2021-04" db="EMBL/GenBank/DDBJ databases">
        <title>The complete genome sequence of Caulobacter sp. S6.</title>
        <authorList>
            <person name="Tang Y."/>
            <person name="Ouyang W."/>
            <person name="Liu Q."/>
            <person name="Huang B."/>
            <person name="Guo Z."/>
            <person name="Lei P."/>
        </authorList>
    </citation>
    <scope>NUCLEOTIDE SEQUENCE</scope>
    <source>
        <strain evidence="3">S6</strain>
    </source>
</reference>
<dbReference type="Pfam" id="PF00144">
    <property type="entry name" value="Beta-lactamase"/>
    <property type="match status" value="1"/>
</dbReference>
<protein>
    <submittedName>
        <fullName evidence="3">Serine hydrolase</fullName>
    </submittedName>
</protein>
<dbReference type="EMBL" id="CP073078">
    <property type="protein sequence ID" value="QUD90547.1"/>
    <property type="molecule type" value="Genomic_DNA"/>
</dbReference>
<keyword evidence="1" id="KW-0732">Signal</keyword>
<proteinExistence type="predicted"/>